<comment type="caution">
    <text evidence="1">The sequence shown here is derived from an EMBL/GenBank/DDBJ whole genome shotgun (WGS) entry which is preliminary data.</text>
</comment>
<dbReference type="AlphaFoldDB" id="A0A1U7J622"/>
<evidence type="ECO:0000313" key="1">
    <source>
        <dbReference type="EMBL" id="OKH48327.1"/>
    </source>
</evidence>
<dbReference type="EMBL" id="MRCG01000006">
    <property type="protein sequence ID" value="OKH48327.1"/>
    <property type="molecule type" value="Genomic_DNA"/>
</dbReference>
<gene>
    <name evidence="1" type="ORF">NIES30_09835</name>
</gene>
<organism evidence="1 2">
    <name type="scientific">Phormidium tenue NIES-30</name>
    <dbReference type="NCBI Taxonomy" id="549789"/>
    <lineage>
        <taxon>Bacteria</taxon>
        <taxon>Bacillati</taxon>
        <taxon>Cyanobacteriota</taxon>
        <taxon>Cyanophyceae</taxon>
        <taxon>Oscillatoriophycideae</taxon>
        <taxon>Oscillatoriales</taxon>
        <taxon>Oscillatoriaceae</taxon>
        <taxon>Phormidium</taxon>
    </lineage>
</organism>
<evidence type="ECO:0000313" key="2">
    <source>
        <dbReference type="Proteomes" id="UP000185557"/>
    </source>
</evidence>
<dbReference type="Proteomes" id="UP000185557">
    <property type="component" value="Unassembled WGS sequence"/>
</dbReference>
<sequence>MDLDIPLHLILAAMSDEGGMFKKTSAADFCARWTLDKKGVAIDQRGYREASKALLSELTGYQTTSTNIWLSDRERTPELVEKYLTLVDLVWMAEKLKEKAVDDSAKDM</sequence>
<name>A0A1U7J622_9CYAN</name>
<dbReference type="OrthoDB" id="582645at2"/>
<dbReference type="RefSeq" id="WP_073608256.1">
    <property type="nucleotide sequence ID" value="NZ_MRCG01000006.1"/>
</dbReference>
<protein>
    <submittedName>
        <fullName evidence="1">Uncharacterized protein</fullName>
    </submittedName>
</protein>
<proteinExistence type="predicted"/>
<reference evidence="1 2" key="1">
    <citation type="submission" date="2016-11" db="EMBL/GenBank/DDBJ databases">
        <title>Draft Genome Sequences of Nine Cyanobacterial Strains from Diverse Habitats.</title>
        <authorList>
            <person name="Zhu T."/>
            <person name="Hou S."/>
            <person name="Lu X."/>
            <person name="Hess W.R."/>
        </authorList>
    </citation>
    <scope>NUCLEOTIDE SEQUENCE [LARGE SCALE GENOMIC DNA]</scope>
    <source>
        <strain evidence="1 2">NIES-30</strain>
    </source>
</reference>
<accession>A0A1U7J622</accession>
<dbReference type="STRING" id="549789.NIES30_09835"/>
<keyword evidence="2" id="KW-1185">Reference proteome</keyword>